<feature type="domain" description="Glycosyltransferase subfamily 4-like N-terminal" evidence="2">
    <location>
        <begin position="18"/>
        <end position="119"/>
    </location>
</feature>
<dbReference type="Pfam" id="PF00534">
    <property type="entry name" value="Glycos_transf_1"/>
    <property type="match status" value="1"/>
</dbReference>
<dbReference type="Proteomes" id="UP000677537">
    <property type="component" value="Unassembled WGS sequence"/>
</dbReference>
<dbReference type="AlphaFoldDB" id="A0A940N0Z6"/>
<evidence type="ECO:0000259" key="1">
    <source>
        <dbReference type="Pfam" id="PF00534"/>
    </source>
</evidence>
<dbReference type="SUPFAM" id="SSF53756">
    <property type="entry name" value="UDP-Glycosyltransferase/glycogen phosphorylase"/>
    <property type="match status" value="1"/>
</dbReference>
<proteinExistence type="predicted"/>
<dbReference type="RefSeq" id="WP_209375466.1">
    <property type="nucleotide sequence ID" value="NZ_JAGIZA010000012.1"/>
</dbReference>
<protein>
    <submittedName>
        <fullName evidence="3">Glycosyltransferase family 4 protein</fullName>
    </submittedName>
</protein>
<evidence type="ECO:0000313" key="4">
    <source>
        <dbReference type="Proteomes" id="UP000677537"/>
    </source>
</evidence>
<evidence type="ECO:0000259" key="2">
    <source>
        <dbReference type="Pfam" id="PF13439"/>
    </source>
</evidence>
<accession>A0A940N0Z6</accession>
<keyword evidence="4" id="KW-1185">Reference proteome</keyword>
<feature type="domain" description="Glycosyl transferase family 1" evidence="1">
    <location>
        <begin position="174"/>
        <end position="300"/>
    </location>
</feature>
<sequence length="352" mass="38703">MRIAQVAPLAEAVPPKLYGGTERIVSYLTEELVALGHEVTLFASGDSLTSAGLEPILPQAIRLDPSIRDATAPHMLMVQRVLDLSARFDIVHFHIDHLHLPAMRGRGLPFVSTFHGRLDLPEIEPLLSAFPDAPFISISDSQRRPLHHVDVNWAGTVLHGLPQDLLPFSPRQGGYIAFLGRISPEKGPDTAIRIAQAAGIPIRIAAKVDRADQAYFEEVVQPLLSLPGVEFIGEINETQKAEFLGNALCLLTPIAWPEPFGLVMIEAMACGTPVIAFNRGSVPEVIEDDASGFIVEDETGALAALKKVQSMDRARVRREFEARFTARRMAEDHLALYRRLLGQERTTILRAV</sequence>
<dbReference type="EMBL" id="JAGIZA010000012">
    <property type="protein sequence ID" value="MBP0494715.1"/>
    <property type="molecule type" value="Genomic_DNA"/>
</dbReference>
<reference evidence="3" key="1">
    <citation type="submission" date="2021-03" db="EMBL/GenBank/DDBJ databases">
        <authorList>
            <person name="So Y."/>
        </authorList>
    </citation>
    <scope>NUCLEOTIDE SEQUENCE</scope>
    <source>
        <strain evidence="3">SG15</strain>
    </source>
</reference>
<dbReference type="InterPro" id="IPR001296">
    <property type="entry name" value="Glyco_trans_1"/>
</dbReference>
<dbReference type="InterPro" id="IPR028098">
    <property type="entry name" value="Glyco_trans_4-like_N"/>
</dbReference>
<comment type="caution">
    <text evidence="3">The sequence shown here is derived from an EMBL/GenBank/DDBJ whole genome shotgun (WGS) entry which is preliminary data.</text>
</comment>
<dbReference type="Pfam" id="PF13439">
    <property type="entry name" value="Glyco_transf_4"/>
    <property type="match status" value="1"/>
</dbReference>
<evidence type="ECO:0000313" key="3">
    <source>
        <dbReference type="EMBL" id="MBP0494715.1"/>
    </source>
</evidence>
<organism evidence="3 4">
    <name type="scientific">Roseomonas indoligenes</name>
    <dbReference type="NCBI Taxonomy" id="2820811"/>
    <lineage>
        <taxon>Bacteria</taxon>
        <taxon>Pseudomonadati</taxon>
        <taxon>Pseudomonadota</taxon>
        <taxon>Alphaproteobacteria</taxon>
        <taxon>Acetobacterales</taxon>
        <taxon>Roseomonadaceae</taxon>
        <taxon>Roseomonas</taxon>
    </lineage>
</organism>
<dbReference type="PANTHER" id="PTHR12526:SF595">
    <property type="entry name" value="BLL5217 PROTEIN"/>
    <property type="match status" value="1"/>
</dbReference>
<dbReference type="CDD" id="cd03802">
    <property type="entry name" value="GT4_AviGT4-like"/>
    <property type="match status" value="1"/>
</dbReference>
<dbReference type="GO" id="GO:0016757">
    <property type="term" value="F:glycosyltransferase activity"/>
    <property type="evidence" value="ECO:0007669"/>
    <property type="project" value="InterPro"/>
</dbReference>
<dbReference type="Gene3D" id="3.40.50.2000">
    <property type="entry name" value="Glycogen Phosphorylase B"/>
    <property type="match status" value="2"/>
</dbReference>
<dbReference type="PANTHER" id="PTHR12526">
    <property type="entry name" value="GLYCOSYLTRANSFERASE"/>
    <property type="match status" value="1"/>
</dbReference>
<gene>
    <name evidence="3" type="ORF">J5Y10_18170</name>
</gene>
<name>A0A940N0Z6_9PROT</name>